<name>A0ACD4NUC7_9HYPH</name>
<keyword evidence="1" id="KW-0282">Flagellum</keyword>
<evidence type="ECO:0000313" key="1">
    <source>
        <dbReference type="EMBL" id="WAJ30207.1"/>
    </source>
</evidence>
<keyword evidence="1" id="KW-0966">Cell projection</keyword>
<sequence>MTRLASLLCRAGLAAIGLASLAAPAAADEIGMLVPSAIVYPGQVVEGRPLQPRDFRVNADMVGEYVLDASQVEGKVARRTLLPGKPIRLSDLKGADVVSAGAPVTLVYREGGMVITGLGTSLQSAGDGETIRAKNVDSGLIVSGIARADGSVEIGG</sequence>
<reference evidence="1" key="1">
    <citation type="submission" date="2022-11" db="EMBL/GenBank/DDBJ databases">
        <title>beta-Carotene-producing bacterium, Jeongeuplla avenae sp. nov., alleviates the salt stress of Arabidopsis seedlings.</title>
        <authorList>
            <person name="Jiang L."/>
            <person name="Lee J."/>
        </authorList>
    </citation>
    <scope>NUCLEOTIDE SEQUENCE</scope>
    <source>
        <strain evidence="1">DY_R2A_6</strain>
    </source>
</reference>
<gene>
    <name evidence="1" type="primary">flgA</name>
    <name evidence="1" type="ORF">OXU80_08380</name>
</gene>
<dbReference type="Proteomes" id="UP001163223">
    <property type="component" value="Chromosome"/>
</dbReference>
<accession>A0ACD4NUC7</accession>
<protein>
    <submittedName>
        <fullName evidence="1">Flagellar basal body P-ring formation chaperone FlgA</fullName>
    </submittedName>
</protein>
<keyword evidence="1" id="KW-0969">Cilium</keyword>
<organism evidence="1 2">
    <name type="scientific">Antarcticirhabdus aurantiaca</name>
    <dbReference type="NCBI Taxonomy" id="2606717"/>
    <lineage>
        <taxon>Bacteria</taxon>
        <taxon>Pseudomonadati</taxon>
        <taxon>Pseudomonadota</taxon>
        <taxon>Alphaproteobacteria</taxon>
        <taxon>Hyphomicrobiales</taxon>
        <taxon>Aurantimonadaceae</taxon>
        <taxon>Antarcticirhabdus</taxon>
    </lineage>
</organism>
<proteinExistence type="predicted"/>
<evidence type="ECO:0000313" key="2">
    <source>
        <dbReference type="Proteomes" id="UP001163223"/>
    </source>
</evidence>
<dbReference type="EMBL" id="CP113520">
    <property type="protein sequence ID" value="WAJ30207.1"/>
    <property type="molecule type" value="Genomic_DNA"/>
</dbReference>
<keyword evidence="2" id="KW-1185">Reference proteome</keyword>